<organism evidence="1 4">
    <name type="scientific">Ralstonia flatus</name>
    <dbReference type="NCBI Taxonomy" id="3058601"/>
    <lineage>
        <taxon>Bacteria</taxon>
        <taxon>Pseudomonadati</taxon>
        <taxon>Pseudomonadota</taxon>
        <taxon>Betaproteobacteria</taxon>
        <taxon>Burkholderiales</taxon>
        <taxon>Burkholderiaceae</taxon>
        <taxon>Ralstonia</taxon>
    </lineage>
</organism>
<dbReference type="AlphaFoldDB" id="A0AAD2C2V5"/>
<keyword evidence="3" id="KW-1185">Reference proteome</keyword>
<reference evidence="1 3" key="1">
    <citation type="submission" date="2023-07" db="EMBL/GenBank/DDBJ databases">
        <authorList>
            <person name="Peeters C."/>
        </authorList>
    </citation>
    <scope>NUCLEOTIDE SEQUENCE</scope>
    <source>
        <strain evidence="2 3">LMG 32965</strain>
        <strain evidence="1">R-77567</strain>
    </source>
</reference>
<dbReference type="EMBL" id="CAUDKO010000017">
    <property type="protein sequence ID" value="CAJ0896583.1"/>
    <property type="molecule type" value="Genomic_DNA"/>
</dbReference>
<evidence type="ECO:0000313" key="2">
    <source>
        <dbReference type="EMBL" id="CAJ0904712.1"/>
    </source>
</evidence>
<evidence type="ECO:0000313" key="1">
    <source>
        <dbReference type="EMBL" id="CAJ0896583.1"/>
    </source>
</evidence>
<proteinExistence type="predicted"/>
<dbReference type="EMBL" id="CAUDLI010000017">
    <property type="protein sequence ID" value="CAJ0904712.1"/>
    <property type="molecule type" value="Genomic_DNA"/>
</dbReference>
<gene>
    <name evidence="2" type="ORF">R77564_05156</name>
    <name evidence="1" type="ORF">R77567_04739</name>
</gene>
<name>A0AAD2C2V5_9RALS</name>
<dbReference type="Proteomes" id="UP001190491">
    <property type="component" value="Unassembled WGS sequence"/>
</dbReference>
<dbReference type="Proteomes" id="UP001189792">
    <property type="component" value="Unassembled WGS sequence"/>
</dbReference>
<evidence type="ECO:0000313" key="3">
    <source>
        <dbReference type="Proteomes" id="UP001189792"/>
    </source>
</evidence>
<evidence type="ECO:0000313" key="4">
    <source>
        <dbReference type="Proteomes" id="UP001190491"/>
    </source>
</evidence>
<protein>
    <submittedName>
        <fullName evidence="1">Uncharacterized protein</fullName>
    </submittedName>
</protein>
<accession>A0AAD2C2V5</accession>
<sequence>MTAGQGVTLANGDGAPMSKSIRERFPALTFADLHKLAEEHRDNETVMRLLWEIRALHVLGYHAWRVETEEYFVYPDNPLGAAVLALRAALQQESWLSEMIVKVRGERPPGDRR</sequence>
<comment type="caution">
    <text evidence="1">The sequence shown here is derived from an EMBL/GenBank/DDBJ whole genome shotgun (WGS) entry which is preliminary data.</text>
</comment>